<protein>
    <submittedName>
        <fullName evidence="1">Uncharacterized protein</fullName>
    </submittedName>
</protein>
<sequence length="289" mass="32574">MSIFNGIDEILDNWLGLIGHGNKFGSQKGVPKYKSKKAAIALSEKGSPLNGHADNDSVAEVVSACVTKMEENLKGFDLDNIPSSNWEWEKSLHLASHSTSQEKTLEKLVAFLLDENWMNQMSVCNGLHSNAGANACRVDLVHRNDTSYDLIELKYSNKAHGGSDQPLYAAMEILRYGLVYLLFRKLQPLNRKMTASRYHIMKATQIRLVVLAPSSWYIYKKNGTSQTFNFKWLEKSLTSGLIQAIQDIPTMKSIEFAFEVMTPKACEQYIILKNAVDHFRRVKLASKPL</sequence>
<evidence type="ECO:0000313" key="2">
    <source>
        <dbReference type="Proteomes" id="UP000320421"/>
    </source>
</evidence>
<evidence type="ECO:0000313" key="1">
    <source>
        <dbReference type="EMBL" id="QDT19856.1"/>
    </source>
</evidence>
<dbReference type="EMBL" id="CP036266">
    <property type="protein sequence ID" value="QDT19856.1"/>
    <property type="molecule type" value="Genomic_DNA"/>
</dbReference>
<proteinExistence type="predicted"/>
<name>A0A517PKF3_9PLAN</name>
<gene>
    <name evidence="1" type="ORF">HG66A1_16240</name>
</gene>
<dbReference type="RefSeq" id="WP_145181820.1">
    <property type="nucleotide sequence ID" value="NZ_CP036266.1"/>
</dbReference>
<dbReference type="OrthoDB" id="7605205at2"/>
<dbReference type="AlphaFoldDB" id="A0A517PKF3"/>
<dbReference type="Proteomes" id="UP000320421">
    <property type="component" value="Chromosome"/>
</dbReference>
<organism evidence="1 2">
    <name type="scientific">Gimesia chilikensis</name>
    <dbReference type="NCBI Taxonomy" id="2605989"/>
    <lineage>
        <taxon>Bacteria</taxon>
        <taxon>Pseudomonadati</taxon>
        <taxon>Planctomycetota</taxon>
        <taxon>Planctomycetia</taxon>
        <taxon>Planctomycetales</taxon>
        <taxon>Planctomycetaceae</taxon>
        <taxon>Gimesia</taxon>
    </lineage>
</organism>
<keyword evidence="2" id="KW-1185">Reference proteome</keyword>
<reference evidence="1 2" key="1">
    <citation type="submission" date="2019-02" db="EMBL/GenBank/DDBJ databases">
        <title>Deep-cultivation of Planctomycetes and their phenomic and genomic characterization uncovers novel biology.</title>
        <authorList>
            <person name="Wiegand S."/>
            <person name="Jogler M."/>
            <person name="Boedeker C."/>
            <person name="Pinto D."/>
            <person name="Vollmers J."/>
            <person name="Rivas-Marin E."/>
            <person name="Kohn T."/>
            <person name="Peeters S.H."/>
            <person name="Heuer A."/>
            <person name="Rast P."/>
            <person name="Oberbeckmann S."/>
            <person name="Bunk B."/>
            <person name="Jeske O."/>
            <person name="Meyerdierks A."/>
            <person name="Storesund J.E."/>
            <person name="Kallscheuer N."/>
            <person name="Luecker S."/>
            <person name="Lage O.M."/>
            <person name="Pohl T."/>
            <person name="Merkel B.J."/>
            <person name="Hornburger P."/>
            <person name="Mueller R.-W."/>
            <person name="Bruemmer F."/>
            <person name="Labrenz M."/>
            <person name="Spormann A.M."/>
            <person name="Op den Camp H."/>
            <person name="Overmann J."/>
            <person name="Amann R."/>
            <person name="Jetten M.S.M."/>
            <person name="Mascher T."/>
            <person name="Medema M.H."/>
            <person name="Devos D.P."/>
            <person name="Kaster A.-K."/>
            <person name="Ovreas L."/>
            <person name="Rohde M."/>
            <person name="Galperin M.Y."/>
            <person name="Jogler C."/>
        </authorList>
    </citation>
    <scope>NUCLEOTIDE SEQUENCE [LARGE SCALE GENOMIC DNA]</scope>
    <source>
        <strain evidence="1 2">HG66A1</strain>
    </source>
</reference>
<accession>A0A517PKF3</accession>